<dbReference type="EMBL" id="JASPKZ010005828">
    <property type="protein sequence ID" value="KAJ9588029.1"/>
    <property type="molecule type" value="Genomic_DNA"/>
</dbReference>
<dbReference type="GO" id="GO:0005975">
    <property type="term" value="P:carbohydrate metabolic process"/>
    <property type="evidence" value="ECO:0007669"/>
    <property type="project" value="InterPro"/>
</dbReference>
<evidence type="ECO:0000313" key="5">
    <source>
        <dbReference type="Proteomes" id="UP001233999"/>
    </source>
</evidence>
<comment type="pathway">
    <text evidence="3">Protein modification; protein glycosylation.</text>
</comment>
<dbReference type="PANTHER" id="PTHR11927:SF9">
    <property type="entry name" value="L-FUCOSYLTRANSFERASE"/>
    <property type="match status" value="1"/>
</dbReference>
<organism evidence="4 5">
    <name type="scientific">Diploptera punctata</name>
    <name type="common">Pacific beetle cockroach</name>
    <dbReference type="NCBI Taxonomy" id="6984"/>
    <lineage>
        <taxon>Eukaryota</taxon>
        <taxon>Metazoa</taxon>
        <taxon>Ecdysozoa</taxon>
        <taxon>Arthropoda</taxon>
        <taxon>Hexapoda</taxon>
        <taxon>Insecta</taxon>
        <taxon>Pterygota</taxon>
        <taxon>Neoptera</taxon>
        <taxon>Polyneoptera</taxon>
        <taxon>Dictyoptera</taxon>
        <taxon>Blattodea</taxon>
        <taxon>Blaberoidea</taxon>
        <taxon>Blaberidae</taxon>
        <taxon>Diplopterinae</taxon>
        <taxon>Diploptera</taxon>
    </lineage>
</organism>
<comment type="subcellular location">
    <subcellularLocation>
        <location evidence="3">Golgi apparatus</location>
        <location evidence="3">Golgi stack membrane</location>
        <topology evidence="3">Single-pass type II membrane protein</topology>
    </subcellularLocation>
</comment>
<keyword evidence="3" id="KW-0812">Transmembrane</keyword>
<comment type="caution">
    <text evidence="4">The sequence shown here is derived from an EMBL/GenBank/DDBJ whole genome shotgun (WGS) entry which is preliminary data.</text>
</comment>
<keyword evidence="3" id="KW-0325">Glycoprotein</keyword>
<reference evidence="4" key="2">
    <citation type="submission" date="2023-05" db="EMBL/GenBank/DDBJ databases">
        <authorList>
            <person name="Fouks B."/>
        </authorList>
    </citation>
    <scope>NUCLEOTIDE SEQUENCE</scope>
    <source>
        <strain evidence="4">Stay&amp;Tobe</strain>
        <tissue evidence="4">Testes</tissue>
    </source>
</reference>
<proteinExistence type="inferred from homology"/>
<name>A0AAD8EFL1_DIPPU</name>
<evidence type="ECO:0000256" key="1">
    <source>
        <dbReference type="ARBA" id="ARBA00022676"/>
    </source>
</evidence>
<dbReference type="GO" id="GO:0008107">
    <property type="term" value="F:galactoside 2-alpha-L-fucosyltransferase activity"/>
    <property type="evidence" value="ECO:0007669"/>
    <property type="project" value="InterPro"/>
</dbReference>
<keyword evidence="1 3" id="KW-0328">Glycosyltransferase</keyword>
<evidence type="ECO:0000313" key="4">
    <source>
        <dbReference type="EMBL" id="KAJ9588029.1"/>
    </source>
</evidence>
<protein>
    <recommendedName>
        <fullName evidence="3">L-Fucosyltransferase</fullName>
        <ecNumber evidence="3">2.4.1.-</ecNumber>
    </recommendedName>
</protein>
<dbReference type="AlphaFoldDB" id="A0AAD8EFL1"/>
<gene>
    <name evidence="4" type="ORF">L9F63_028161</name>
</gene>
<sequence>MIPIYQNFSSAPHRHSDTFSKIDSSVVTKKCILESSVCFDKHVHNNVEVATKWRYRCPDKAIVTVEQGGRLGNQMWEYASVWVVAKATNREPFVPSCIIHRLTSVFKNVTKIPPLKYIKNCPVNYETLNETQMEKHRSNNSIILPRYIQFTKLVARHLNDTLKLFEFQDHLTKRVRIY</sequence>
<keyword evidence="2 3" id="KW-0808">Transferase</keyword>
<evidence type="ECO:0000256" key="2">
    <source>
        <dbReference type="ARBA" id="ARBA00022679"/>
    </source>
</evidence>
<accession>A0AAD8EFL1</accession>
<keyword evidence="3" id="KW-0333">Golgi apparatus</keyword>
<keyword evidence="5" id="KW-1185">Reference proteome</keyword>
<evidence type="ECO:0000256" key="3">
    <source>
        <dbReference type="RuleBase" id="RU363129"/>
    </source>
</evidence>
<dbReference type="Proteomes" id="UP001233999">
    <property type="component" value="Unassembled WGS sequence"/>
</dbReference>
<dbReference type="InterPro" id="IPR002516">
    <property type="entry name" value="Glyco_trans_11"/>
</dbReference>
<comment type="similarity">
    <text evidence="3">Belongs to the glycosyltransferase 11 family.</text>
</comment>
<dbReference type="PANTHER" id="PTHR11927">
    <property type="entry name" value="GALACTOSIDE 2-L-FUCOSYLTRANSFERASE"/>
    <property type="match status" value="1"/>
</dbReference>
<keyword evidence="3" id="KW-0735">Signal-anchor</keyword>
<dbReference type="GO" id="GO:0032580">
    <property type="term" value="C:Golgi cisterna membrane"/>
    <property type="evidence" value="ECO:0007669"/>
    <property type="project" value="UniProtKB-SubCell"/>
</dbReference>
<dbReference type="EC" id="2.4.1.-" evidence="3"/>
<reference evidence="4" key="1">
    <citation type="journal article" date="2023" name="IScience">
        <title>Live-bearing cockroach genome reveals convergent evolutionary mechanisms linked to viviparity in insects and beyond.</title>
        <authorList>
            <person name="Fouks B."/>
            <person name="Harrison M.C."/>
            <person name="Mikhailova A.A."/>
            <person name="Marchal E."/>
            <person name="English S."/>
            <person name="Carruthers M."/>
            <person name="Jennings E.C."/>
            <person name="Chiamaka E.L."/>
            <person name="Frigard R.A."/>
            <person name="Pippel M."/>
            <person name="Attardo G.M."/>
            <person name="Benoit J.B."/>
            <person name="Bornberg-Bauer E."/>
            <person name="Tobe S.S."/>
        </authorList>
    </citation>
    <scope>NUCLEOTIDE SEQUENCE</scope>
    <source>
        <strain evidence="4">Stay&amp;Tobe</strain>
    </source>
</reference>